<dbReference type="FunFam" id="2.60.40.10:FF:000028">
    <property type="entry name" value="Neuronal cell adhesion molecule"/>
    <property type="match status" value="2"/>
</dbReference>
<evidence type="ECO:0000256" key="10">
    <source>
        <dbReference type="ARBA" id="ARBA00023157"/>
    </source>
</evidence>
<organism evidence="18 19">
    <name type="scientific">Oryzias melastigma</name>
    <name type="common">Marine medaka</name>
    <dbReference type="NCBI Taxonomy" id="30732"/>
    <lineage>
        <taxon>Eukaryota</taxon>
        <taxon>Metazoa</taxon>
        <taxon>Chordata</taxon>
        <taxon>Craniata</taxon>
        <taxon>Vertebrata</taxon>
        <taxon>Euteleostomi</taxon>
        <taxon>Actinopterygii</taxon>
        <taxon>Neopterygii</taxon>
        <taxon>Teleostei</taxon>
        <taxon>Neoteleostei</taxon>
        <taxon>Acanthomorphata</taxon>
        <taxon>Ovalentaria</taxon>
        <taxon>Atherinomorphae</taxon>
        <taxon>Beloniformes</taxon>
        <taxon>Adrianichthyidae</taxon>
        <taxon>Oryziinae</taxon>
        <taxon>Oryzias</taxon>
    </lineage>
</organism>
<keyword evidence="3" id="KW-0812">Transmembrane</keyword>
<feature type="domain" description="Fibronectin type-III" evidence="17">
    <location>
        <begin position="718"/>
        <end position="814"/>
    </location>
</feature>
<sequence length="2175" mass="238079">MKPRGTRREPRVRAEEAPARGTHVRMSTGTARSGSRRLFLHLLLLLGTSCHMLHGQEVAPYLQGVGRAQQVVLEGNRLVLTCPAGGSWPLHYRWTLNNSNITDWTLQNRLSISSLKRSDAGLYQCMVRNRMGALIHRKTEVHVAFLGNFSGKEQRNTVSQGRAAVISPPPLASFPQPLITWYKDGHKIIPNNRIAVTLDNQLVVLATTASDAGGYHAEALNEMTGENVTSPTVYLSISDSESELVAPTIVIGPKNTTVVVGQGATLECIANARPVDGLTVSWKRDGRWLATGRQLVIPSPAFSDTGLYVCEALLSNSTAKPIEAKAHLTVMEPPLLTVQPKSKIFADLDKNVDIPCQASGVPLPRIEWYKDAVPLSKLANPRYRVNTATGLTVRRVQPGDGGIFQCFARSSAGETQAHTELLVSSVGPIFRFPPSDQTVTEGDTVVFACENSGAPKPAITWRKGLQIVASGSVQVPRFTLLQSGGLQIKPVSFQDSGQFTCIASNSEGSINATAALTVWRRTFLSVPPADLRVIKGTTAVLECNATHDSRINISFKWDRGGVPVLPSGGGRVSVRQGSLSIGQTWSGDIGDYTCTVTSQAGNDSHTARLEVIELPHSPRSLTARLNDSDSRSVLLSWLRPFDGNSPLLYYVLELSENNSPWKVYLSEVDPSVTEVSVGGLTPARTYQFRLCAVNQVGRGQYSAETQRLMLREEAPSAPPKNIVASGRTNQSIMVQWQPPPEPELNGVLRGYVLRYRLAGLPGDYQEKNISSPETNYCLLKDLIIWTQYQIQVAAFTGAGLGVYSSPVTEYTLQGVPTAPPQEVEVVALNSTTIRFTWNPPPQQFINGINQGYKLMVWPEQSPEDMKTVTITPDYPSLRHTGLVSGLKKFTWYYGSTLCFTTPGDGPRSPPTLLQTHEDTPGPVHQLSFTEILDTTVRVSWAEPKEKNGIVTGYTLWWEVPGIESSLVERSLSNSTLQYRLTGLNSTTKYTIQVAALTAAGQGVVTSSTISTGVPPELPGAPSNLVISNISPRKASLKFRPGPDGKTTISRWIVEAQVVKEDGKEDPWRVVYEENHPDADTLEIPNLTPFTQYRFRMQQVNIVGSSPMSAPSRLIQTLQAAPDTHPSNLRLVSATQTSLRFSWKPLPASEYNSSPETVGYRLRVRRTDGQGKDRTQDVQGGVNSTDATVEALSPWTQYHIQIQSFNSIGAGPWSSTVEARTAESAPSGSPVNVTAEAVSSSKIMLTWSALPQTQRNGVILGYKVMYSEKDLEDPPSVLVVQGEGNLTVLLGALQKYTVYVLQVLAFTRIGDGPLSNPVLLRTKEDAPGPPVRMLFPEVRLTSVRVVWQPPALPNGIILGYQISYRLDRKDPQRWTTVEVGSNARQFTVTGLLSEQTYVFHLTARTAVGWGDRQEALVVTTERRERPQPPKKLAAPQDEVEARRLHLYWGISGSGSSPLRYFTLQLRELPNGTWKTHTTNIPHNVTSWTVDRLKPFSSYKFRMVATNDVGDSLFSKETDAVTTLQDVPNEPPVILSVKPTTTTSVLVQWKRPKEESINGVLAGYRLYYRELPANASSFLQTEVQTTKNTTSALITAKSTFKTVSSASLTEFELTQLKRFTRYQIVMTSYNIIGESPPSTAVEVSVGEAAPSVAPQSIKVSAVSPTSLEVTWDMPPPETQNGLIQGYKVHYWERDKQNQTEKVKVIFVPETRVHLHNLTSYTPYLVTLTAFNTAGDGPPSDPRGARTRQSAPSQPSFLSFSEVTGGSVNVSWGPPLTPNGQVEGYRVMYQPTAPVQGVSKVVTVDVKGSWQRWLKVRDLIKGATYTFSVQALTISHGPPVRANISAQPVKGSPGSPVEVSITKTSSALTLHWSEGDNGAAPVTGYVIEARSSDEGVWDSFIRHLPQSSRSASVPLERLRSGISYEFRVIALNRFGYGQPSTPSAALAALSERPFYEEWWFLLVMALVGLILILVLVFTLLLHGHSSKYKACGSGKHITAGEESVTLDNGGFAALELNSRTLNTKNSFLKKNGTRSPPRPSPGGLHYSDEDICNNYNGAVLTESTTLTEKPTEASESELTDSDYEDEQPKHSFVNHYMSDPTYYNSWKRQPKGLKGIGSSFGYEECATADTEPYYQTVVTQHSTGGAYTPTGQPAHTHVNPNTNPPGSRTPVTGFSSFV</sequence>
<feature type="region of interest" description="Disordered" evidence="15">
    <location>
        <begin position="1730"/>
        <end position="1755"/>
    </location>
</feature>
<dbReference type="GO" id="GO:0098632">
    <property type="term" value="F:cell-cell adhesion mediator activity"/>
    <property type="evidence" value="ECO:0007669"/>
    <property type="project" value="TreeGrafter"/>
</dbReference>
<evidence type="ECO:0000259" key="17">
    <source>
        <dbReference type="PROSITE" id="PS50853"/>
    </source>
</evidence>
<evidence type="ECO:0000313" key="19">
    <source>
        <dbReference type="Proteomes" id="UP000261560"/>
    </source>
</evidence>
<feature type="compositionally biased region" description="Basic and acidic residues" evidence="15">
    <location>
        <begin position="1"/>
        <end position="18"/>
    </location>
</feature>
<dbReference type="InterPro" id="IPR013098">
    <property type="entry name" value="Ig_I-set"/>
</dbReference>
<dbReference type="FunFam" id="2.60.40.10:FF:000231">
    <property type="entry name" value="Sidekick cell adhesion molecule 2"/>
    <property type="match status" value="1"/>
</dbReference>
<dbReference type="Pfam" id="PF00041">
    <property type="entry name" value="fn3"/>
    <property type="match status" value="13"/>
</dbReference>
<keyword evidence="2" id="KW-1003">Cell membrane</keyword>
<evidence type="ECO:0000256" key="13">
    <source>
        <dbReference type="ARBA" id="ARBA00034103"/>
    </source>
</evidence>
<dbReference type="InterPro" id="IPR036116">
    <property type="entry name" value="FN3_sf"/>
</dbReference>
<feature type="domain" description="Fibronectin type-III" evidence="17">
    <location>
        <begin position="1651"/>
        <end position="1747"/>
    </location>
</feature>
<proteinExistence type="inferred from homology"/>
<evidence type="ECO:0000259" key="16">
    <source>
        <dbReference type="PROSITE" id="PS50835"/>
    </source>
</evidence>
<evidence type="ECO:0000256" key="7">
    <source>
        <dbReference type="ARBA" id="ARBA00022989"/>
    </source>
</evidence>
<feature type="domain" description="Ig-like" evidence="16">
    <location>
        <begin position="521"/>
        <end position="610"/>
    </location>
</feature>
<name>A0A3B3CQN6_ORYME</name>
<dbReference type="FunFam" id="2.60.40.10:FF:000206">
    <property type="entry name" value="Sidekick cell adhesion molecule 2"/>
    <property type="match status" value="1"/>
</dbReference>
<feature type="domain" description="Fibronectin type-III" evidence="17">
    <location>
        <begin position="1751"/>
        <end position="1849"/>
    </location>
</feature>
<dbReference type="SUPFAM" id="SSF48726">
    <property type="entry name" value="Immunoglobulin"/>
    <property type="match status" value="6"/>
</dbReference>
<keyword evidence="12" id="KW-0393">Immunoglobulin domain</keyword>
<evidence type="ECO:0000256" key="3">
    <source>
        <dbReference type="ARBA" id="ARBA00022692"/>
    </source>
</evidence>
<dbReference type="GO" id="GO:0045202">
    <property type="term" value="C:synapse"/>
    <property type="evidence" value="ECO:0007669"/>
    <property type="project" value="UniProtKB-SubCell"/>
</dbReference>
<dbReference type="CDD" id="cd00096">
    <property type="entry name" value="Ig"/>
    <property type="match status" value="1"/>
</dbReference>
<dbReference type="Proteomes" id="UP000261560">
    <property type="component" value="Unplaced"/>
</dbReference>
<evidence type="ECO:0000256" key="12">
    <source>
        <dbReference type="ARBA" id="ARBA00023319"/>
    </source>
</evidence>
<dbReference type="FunFam" id="2.60.40.10:FF:000359">
    <property type="entry name" value="Sidekick cell adhesion molecule 2"/>
    <property type="match status" value="1"/>
</dbReference>
<dbReference type="InterPro" id="IPR013783">
    <property type="entry name" value="Ig-like_fold"/>
</dbReference>
<dbReference type="SMART" id="SM00409">
    <property type="entry name" value="IG"/>
    <property type="match status" value="6"/>
</dbReference>
<dbReference type="GO" id="GO:0007420">
    <property type="term" value="P:brain development"/>
    <property type="evidence" value="ECO:0007669"/>
    <property type="project" value="TreeGrafter"/>
</dbReference>
<dbReference type="Ensembl" id="ENSOMET00000029603.1">
    <property type="protein sequence ID" value="ENSOMEP00000020177.1"/>
    <property type="gene ID" value="ENSOMEG00000022171.1"/>
</dbReference>
<dbReference type="SMART" id="SM00408">
    <property type="entry name" value="IGc2"/>
    <property type="match status" value="6"/>
</dbReference>
<keyword evidence="4" id="KW-0732">Signal</keyword>
<dbReference type="GO" id="GO:0007411">
    <property type="term" value="P:axon guidance"/>
    <property type="evidence" value="ECO:0007669"/>
    <property type="project" value="TreeGrafter"/>
</dbReference>
<evidence type="ECO:0000313" key="18">
    <source>
        <dbReference type="Ensembl" id="ENSOMEP00000020177.1"/>
    </source>
</evidence>
<dbReference type="PRINTS" id="PR00014">
    <property type="entry name" value="FNTYPEIII"/>
</dbReference>
<evidence type="ECO:0000256" key="8">
    <source>
        <dbReference type="ARBA" id="ARBA00023018"/>
    </source>
</evidence>
<evidence type="ECO:0000256" key="1">
    <source>
        <dbReference type="ARBA" id="ARBA00004251"/>
    </source>
</evidence>
<dbReference type="GeneTree" id="ENSGT00940000157747"/>
<dbReference type="FunFam" id="2.60.40.10:FF:000237">
    <property type="entry name" value="Sidekick cell adhesion molecule 2"/>
    <property type="match status" value="1"/>
</dbReference>
<feature type="region of interest" description="Disordered" evidence="15">
    <location>
        <begin position="2059"/>
        <end position="2082"/>
    </location>
</feature>
<dbReference type="FunFam" id="2.60.40.10:FF:000202">
    <property type="entry name" value="Sidekick cell adhesion molecule 1"/>
    <property type="match status" value="1"/>
</dbReference>
<feature type="domain" description="Ig-like" evidence="16">
    <location>
        <begin position="334"/>
        <end position="424"/>
    </location>
</feature>
<evidence type="ECO:0000256" key="9">
    <source>
        <dbReference type="ARBA" id="ARBA00023136"/>
    </source>
</evidence>
<dbReference type="SMART" id="SM00060">
    <property type="entry name" value="FN3"/>
    <property type="match status" value="13"/>
</dbReference>
<feature type="region of interest" description="Disordered" evidence="15">
    <location>
        <begin position="2146"/>
        <end position="2175"/>
    </location>
</feature>
<dbReference type="PROSITE" id="PS50853">
    <property type="entry name" value="FN3"/>
    <property type="match status" value="13"/>
</dbReference>
<feature type="domain" description="Fibronectin type-III" evidence="17">
    <location>
        <begin position="1020"/>
        <end position="1119"/>
    </location>
</feature>
<dbReference type="FunFam" id="2.60.40.10:FF:000177">
    <property type="entry name" value="Sidekick cell adhesion molecule 2"/>
    <property type="match status" value="1"/>
</dbReference>
<dbReference type="InterPro" id="IPR003961">
    <property type="entry name" value="FN3_dom"/>
</dbReference>
<feature type="domain" description="Fibronectin type-III" evidence="17">
    <location>
        <begin position="922"/>
        <end position="1016"/>
    </location>
</feature>
<dbReference type="Gene3D" id="2.60.40.10">
    <property type="entry name" value="Immunoglobulins"/>
    <property type="match status" value="19"/>
</dbReference>
<dbReference type="InterPro" id="IPR007110">
    <property type="entry name" value="Ig-like_dom"/>
</dbReference>
<keyword evidence="19" id="KW-1185">Reference proteome</keyword>
<dbReference type="GO" id="GO:0030424">
    <property type="term" value="C:axon"/>
    <property type="evidence" value="ECO:0007669"/>
    <property type="project" value="TreeGrafter"/>
</dbReference>
<keyword evidence="7" id="KW-1133">Transmembrane helix</keyword>
<accession>A0A3B3CQN6</accession>
<reference evidence="18" key="1">
    <citation type="submission" date="2025-08" db="UniProtKB">
        <authorList>
            <consortium name="Ensembl"/>
        </authorList>
    </citation>
    <scope>IDENTIFICATION</scope>
</reference>
<dbReference type="GO" id="GO:0005886">
    <property type="term" value="C:plasma membrane"/>
    <property type="evidence" value="ECO:0007669"/>
    <property type="project" value="UniProtKB-SubCell"/>
</dbReference>
<comment type="similarity">
    <text evidence="14">Belongs to the sidekick family.</text>
</comment>
<dbReference type="PANTHER" id="PTHR44170:SF49">
    <property type="entry name" value="PROTEIN SIDEKICK-1 ISOFORM X1"/>
    <property type="match status" value="1"/>
</dbReference>
<dbReference type="FunFam" id="2.60.40.10:FF:000209">
    <property type="entry name" value="Sidekick cell adhesion molecule 2"/>
    <property type="match status" value="1"/>
</dbReference>
<keyword evidence="5" id="KW-0677">Repeat</keyword>
<evidence type="ECO:0000256" key="4">
    <source>
        <dbReference type="ARBA" id="ARBA00022729"/>
    </source>
</evidence>
<feature type="domain" description="Fibronectin type-III" evidence="17">
    <location>
        <begin position="617"/>
        <end position="713"/>
    </location>
</feature>
<feature type="domain" description="Fibronectin type-III" evidence="17">
    <location>
        <begin position="1529"/>
        <end position="1646"/>
    </location>
</feature>
<evidence type="ECO:0000256" key="15">
    <source>
        <dbReference type="SAM" id="MobiDB-lite"/>
    </source>
</evidence>
<dbReference type="PANTHER" id="PTHR44170">
    <property type="entry name" value="PROTEIN SIDEKICK"/>
    <property type="match status" value="1"/>
</dbReference>
<dbReference type="PROSITE" id="PS50835">
    <property type="entry name" value="IG_LIKE"/>
    <property type="match status" value="5"/>
</dbReference>
<dbReference type="Pfam" id="PF07679">
    <property type="entry name" value="I-set"/>
    <property type="match status" value="4"/>
</dbReference>
<dbReference type="FunFam" id="2.60.40.10:FF:000434">
    <property type="entry name" value="Sidekick cell adhesion molecule 2"/>
    <property type="match status" value="1"/>
</dbReference>
<dbReference type="SUPFAM" id="SSF49265">
    <property type="entry name" value="Fibronectin type III"/>
    <property type="match status" value="7"/>
</dbReference>
<dbReference type="InterPro" id="IPR003598">
    <property type="entry name" value="Ig_sub2"/>
</dbReference>
<dbReference type="FunFam" id="2.60.40.10:FF:000271">
    <property type="entry name" value="Sidekick cell adhesion molecule 2"/>
    <property type="match status" value="1"/>
</dbReference>
<feature type="region of interest" description="Disordered" evidence="15">
    <location>
        <begin position="2023"/>
        <end position="2044"/>
    </location>
</feature>
<reference evidence="18" key="2">
    <citation type="submission" date="2025-09" db="UniProtKB">
        <authorList>
            <consortium name="Ensembl"/>
        </authorList>
    </citation>
    <scope>IDENTIFICATION</scope>
</reference>
<feature type="domain" description="Ig-like" evidence="16">
    <location>
        <begin position="428"/>
        <end position="517"/>
    </location>
</feature>
<feature type="domain" description="Ig-like" evidence="16">
    <location>
        <begin position="60"/>
        <end position="142"/>
    </location>
</feature>
<keyword evidence="6" id="KW-0130">Cell adhesion</keyword>
<feature type="domain" description="Ig-like" evidence="16">
    <location>
        <begin position="247"/>
        <end position="323"/>
    </location>
</feature>
<dbReference type="CDD" id="cd00063">
    <property type="entry name" value="FN3"/>
    <property type="match status" value="13"/>
</dbReference>
<evidence type="ECO:0000256" key="6">
    <source>
        <dbReference type="ARBA" id="ARBA00022889"/>
    </source>
</evidence>
<feature type="compositionally biased region" description="Acidic residues" evidence="15">
    <location>
        <begin position="2071"/>
        <end position="2082"/>
    </location>
</feature>
<feature type="domain" description="Fibronectin type-III" evidence="17">
    <location>
        <begin position="1228"/>
        <end position="1324"/>
    </location>
</feature>
<dbReference type="FunFam" id="2.60.40.10:FF:000301">
    <property type="entry name" value="Sidekick cell adhesion molecule 2"/>
    <property type="match status" value="1"/>
</dbReference>
<dbReference type="FunFam" id="2.60.40.10:FF:000158">
    <property type="entry name" value="Sidekick cell adhesion molecule 2"/>
    <property type="match status" value="1"/>
</dbReference>
<evidence type="ECO:0000256" key="2">
    <source>
        <dbReference type="ARBA" id="ARBA00022475"/>
    </source>
</evidence>
<feature type="domain" description="Fibronectin type-III" evidence="17">
    <location>
        <begin position="1124"/>
        <end position="1223"/>
    </location>
</feature>
<feature type="domain" description="Fibronectin type-III" evidence="17">
    <location>
        <begin position="1850"/>
        <end position="1947"/>
    </location>
</feature>
<feature type="compositionally biased region" description="Polar residues" evidence="15">
    <location>
        <begin position="1744"/>
        <end position="1755"/>
    </location>
</feature>
<dbReference type="InterPro" id="IPR036179">
    <property type="entry name" value="Ig-like_dom_sf"/>
</dbReference>
<dbReference type="FunFam" id="2.60.40.10:FF:000236">
    <property type="entry name" value="Sidekick cell adhesion molecule 2"/>
    <property type="match status" value="1"/>
</dbReference>
<dbReference type="InterPro" id="IPR003599">
    <property type="entry name" value="Ig_sub"/>
</dbReference>
<evidence type="ECO:0000256" key="5">
    <source>
        <dbReference type="ARBA" id="ARBA00022737"/>
    </source>
</evidence>
<feature type="region of interest" description="Disordered" evidence="15">
    <location>
        <begin position="1"/>
        <end position="28"/>
    </location>
</feature>
<evidence type="ECO:0000256" key="14">
    <source>
        <dbReference type="ARBA" id="ARBA00061621"/>
    </source>
</evidence>
<keyword evidence="9" id="KW-0472">Membrane</keyword>
<keyword evidence="10" id="KW-1015">Disulfide bond</keyword>
<protein>
    <submittedName>
        <fullName evidence="18">Sidekick cell adhesion molecule 1b</fullName>
    </submittedName>
</protein>
<keyword evidence="8" id="KW-0770">Synapse</keyword>
<dbReference type="Pfam" id="PF13927">
    <property type="entry name" value="Ig_3"/>
    <property type="match status" value="2"/>
</dbReference>
<evidence type="ECO:0000256" key="11">
    <source>
        <dbReference type="ARBA" id="ARBA00023180"/>
    </source>
</evidence>
<feature type="domain" description="Fibronectin type-III" evidence="17">
    <location>
        <begin position="819"/>
        <end position="918"/>
    </location>
</feature>
<comment type="subcellular location">
    <subcellularLocation>
        <location evidence="1">Cell membrane</location>
        <topology evidence="1">Single-pass type I membrane protein</topology>
    </subcellularLocation>
    <subcellularLocation>
        <location evidence="13">Synapse</location>
    </subcellularLocation>
</comment>
<dbReference type="FunFam" id="2.60.40.10:FF:000360">
    <property type="entry name" value="Sidekick cell adhesion molecule 2"/>
    <property type="match status" value="1"/>
</dbReference>
<keyword evidence="11" id="KW-0325">Glycoprotein</keyword>
<feature type="domain" description="Fibronectin type-III" evidence="17">
    <location>
        <begin position="1424"/>
        <end position="1524"/>
    </location>
</feature>
<feature type="domain" description="Fibronectin type-III" evidence="17">
    <location>
        <begin position="1325"/>
        <end position="1422"/>
    </location>
</feature>